<protein>
    <submittedName>
        <fullName evidence="2">Uncharacterized protein</fullName>
    </submittedName>
</protein>
<organism evidence="2 4">
    <name type="scientific">Rhizobium tibeticum</name>
    <dbReference type="NCBI Taxonomy" id="501024"/>
    <lineage>
        <taxon>Bacteria</taxon>
        <taxon>Pseudomonadati</taxon>
        <taxon>Pseudomonadota</taxon>
        <taxon>Alphaproteobacteria</taxon>
        <taxon>Hyphomicrobiales</taxon>
        <taxon>Rhizobiaceae</taxon>
        <taxon>Rhizobium/Agrobacterium group</taxon>
        <taxon>Rhizobium</taxon>
    </lineage>
</organism>
<evidence type="ECO:0000313" key="3">
    <source>
        <dbReference type="EMBL" id="SEO40158.1"/>
    </source>
</evidence>
<dbReference type="EMBL" id="FNXB01000019">
    <property type="protein sequence ID" value="SEI03131.1"/>
    <property type="molecule type" value="Genomic_DNA"/>
</dbReference>
<evidence type="ECO:0000256" key="1">
    <source>
        <dbReference type="SAM" id="Phobius"/>
    </source>
</evidence>
<dbReference type="STRING" id="501024.RTCCBAU85039_3849"/>
<keyword evidence="1" id="KW-0472">Membrane</keyword>
<name>A0A1H8PET4_9HYPH</name>
<proteinExistence type="predicted"/>
<evidence type="ECO:0000313" key="5">
    <source>
        <dbReference type="Proteomes" id="UP000198939"/>
    </source>
</evidence>
<reference evidence="2" key="3">
    <citation type="submission" date="2016-10" db="EMBL/GenBank/DDBJ databases">
        <authorList>
            <person name="de Groot N.N."/>
        </authorList>
    </citation>
    <scope>NUCLEOTIDE SEQUENCE [LARGE SCALE GENOMIC DNA]</scope>
    <source>
        <strain evidence="2">CCBAU85039</strain>
    </source>
</reference>
<dbReference type="EMBL" id="FOCV01000016">
    <property type="protein sequence ID" value="SEO40158.1"/>
    <property type="molecule type" value="Genomic_DNA"/>
</dbReference>
<dbReference type="Proteomes" id="UP000183063">
    <property type="component" value="Unassembled WGS sequence"/>
</dbReference>
<reference evidence="4" key="1">
    <citation type="submission" date="2016-10" db="EMBL/GenBank/DDBJ databases">
        <authorList>
            <person name="Wibberg D."/>
        </authorList>
    </citation>
    <scope>NUCLEOTIDE SEQUENCE [LARGE SCALE GENOMIC DNA]</scope>
</reference>
<feature type="transmembrane region" description="Helical" evidence="1">
    <location>
        <begin position="21"/>
        <end position="41"/>
    </location>
</feature>
<reference evidence="3 5" key="2">
    <citation type="submission" date="2016-10" db="EMBL/GenBank/DDBJ databases">
        <authorList>
            <person name="Varghese N."/>
            <person name="Submissions S."/>
        </authorList>
    </citation>
    <scope>NUCLEOTIDE SEQUENCE [LARGE SCALE GENOMIC DNA]</scope>
    <source>
        <strain evidence="3 5">CGMCC 1.7071</strain>
    </source>
</reference>
<gene>
    <name evidence="2" type="ORF">RTCCBAU85039_3849</name>
    <name evidence="3" type="ORF">SAMN05216228_1016142</name>
</gene>
<dbReference type="Proteomes" id="UP000198939">
    <property type="component" value="Unassembled WGS sequence"/>
</dbReference>
<keyword evidence="5" id="KW-1185">Reference proteome</keyword>
<evidence type="ECO:0000313" key="2">
    <source>
        <dbReference type="EMBL" id="SEI03131.1"/>
    </source>
</evidence>
<sequence>MNDNVIQFRRPKPPRPPRPGLRKLAIAAAILALFIAAWGYFTLFRTPV</sequence>
<dbReference type="AlphaFoldDB" id="A0A1H8PET4"/>
<keyword evidence="1" id="KW-0812">Transmembrane</keyword>
<accession>A0A1H8PET4</accession>
<keyword evidence="1" id="KW-1133">Transmembrane helix</keyword>
<evidence type="ECO:0000313" key="4">
    <source>
        <dbReference type="Proteomes" id="UP000183063"/>
    </source>
</evidence>